<dbReference type="GO" id="GO:0005886">
    <property type="term" value="C:plasma membrane"/>
    <property type="evidence" value="ECO:0007669"/>
    <property type="project" value="UniProtKB-SubCell"/>
</dbReference>
<evidence type="ECO:0000256" key="5">
    <source>
        <dbReference type="ARBA" id="ARBA00023136"/>
    </source>
</evidence>
<evidence type="ECO:0000256" key="6">
    <source>
        <dbReference type="SAM" id="Phobius"/>
    </source>
</evidence>
<evidence type="ECO:0000313" key="9">
    <source>
        <dbReference type="Proteomes" id="UP000248688"/>
    </source>
</evidence>
<keyword evidence="2" id="KW-1003">Cell membrane</keyword>
<keyword evidence="9" id="KW-1185">Reference proteome</keyword>
<reference evidence="8 9" key="1">
    <citation type="submission" date="2018-06" db="EMBL/GenBank/DDBJ databases">
        <title>Echinicola strongylocentroti sp. nov., isolated from a sea urchin Strongylocentrotus intermedius.</title>
        <authorList>
            <person name="Bae S.S."/>
        </authorList>
    </citation>
    <scope>NUCLEOTIDE SEQUENCE [LARGE SCALE GENOMIC DNA]</scope>
    <source>
        <strain evidence="8 9">MEBiC08714</strain>
    </source>
</reference>
<name>A0A2Z4IJP8_9BACT</name>
<evidence type="ECO:0000256" key="2">
    <source>
        <dbReference type="ARBA" id="ARBA00022475"/>
    </source>
</evidence>
<evidence type="ECO:0000313" key="8">
    <source>
        <dbReference type="EMBL" id="AWW31145.1"/>
    </source>
</evidence>
<evidence type="ECO:0000256" key="3">
    <source>
        <dbReference type="ARBA" id="ARBA00022692"/>
    </source>
</evidence>
<sequence length="58" mass="6432">MGKLGIIGTIIYILTIVDVVRSKFHTDTDKVIWVLIVVLLPLVGSILWFLIGRGKAIL</sequence>
<comment type="subcellular location">
    <subcellularLocation>
        <location evidence="1">Cell membrane</location>
        <topology evidence="1">Multi-pass membrane protein</topology>
    </subcellularLocation>
</comment>
<feature type="transmembrane region" description="Helical" evidence="6">
    <location>
        <begin position="32"/>
        <end position="51"/>
    </location>
</feature>
<dbReference type="InterPro" id="IPR027379">
    <property type="entry name" value="CLS_N"/>
</dbReference>
<keyword evidence="5 6" id="KW-0472">Membrane</keyword>
<evidence type="ECO:0000256" key="1">
    <source>
        <dbReference type="ARBA" id="ARBA00004651"/>
    </source>
</evidence>
<dbReference type="KEGG" id="est:DN752_13970"/>
<feature type="domain" description="Cardiolipin synthase N-terminal" evidence="7">
    <location>
        <begin position="10"/>
        <end position="53"/>
    </location>
</feature>
<accession>A0A2Z4IJP8</accession>
<protein>
    <recommendedName>
        <fullName evidence="7">Cardiolipin synthase N-terminal domain-containing protein</fullName>
    </recommendedName>
</protein>
<dbReference type="AlphaFoldDB" id="A0A2Z4IJP8"/>
<gene>
    <name evidence="8" type="ORF">DN752_13970</name>
</gene>
<organism evidence="8 9">
    <name type="scientific">Echinicola strongylocentroti</name>
    <dbReference type="NCBI Taxonomy" id="1795355"/>
    <lineage>
        <taxon>Bacteria</taxon>
        <taxon>Pseudomonadati</taxon>
        <taxon>Bacteroidota</taxon>
        <taxon>Cytophagia</taxon>
        <taxon>Cytophagales</taxon>
        <taxon>Cyclobacteriaceae</taxon>
        <taxon>Echinicola</taxon>
    </lineage>
</organism>
<dbReference type="Proteomes" id="UP000248688">
    <property type="component" value="Chromosome"/>
</dbReference>
<evidence type="ECO:0000259" key="7">
    <source>
        <dbReference type="Pfam" id="PF13396"/>
    </source>
</evidence>
<dbReference type="EMBL" id="CP030041">
    <property type="protein sequence ID" value="AWW31145.1"/>
    <property type="molecule type" value="Genomic_DNA"/>
</dbReference>
<evidence type="ECO:0000256" key="4">
    <source>
        <dbReference type="ARBA" id="ARBA00022989"/>
    </source>
</evidence>
<dbReference type="Pfam" id="PF13396">
    <property type="entry name" value="PLDc_N"/>
    <property type="match status" value="1"/>
</dbReference>
<proteinExistence type="predicted"/>
<dbReference type="RefSeq" id="WP_112784522.1">
    <property type="nucleotide sequence ID" value="NZ_CP030041.1"/>
</dbReference>
<keyword evidence="4 6" id="KW-1133">Transmembrane helix</keyword>
<keyword evidence="3 6" id="KW-0812">Transmembrane</keyword>